<keyword evidence="5 7" id="KW-1133">Transmembrane helix</keyword>
<evidence type="ECO:0000256" key="6">
    <source>
        <dbReference type="ARBA" id="ARBA00023136"/>
    </source>
</evidence>
<dbReference type="AlphaFoldDB" id="A0A7C5E4C3"/>
<keyword evidence="3" id="KW-1003">Cell membrane</keyword>
<keyword evidence="4 7" id="KW-0812">Transmembrane</keyword>
<protein>
    <submittedName>
        <fullName evidence="9">Carbohydrate ABC transporter permease</fullName>
    </submittedName>
</protein>
<feature type="transmembrane region" description="Helical" evidence="7">
    <location>
        <begin position="97"/>
        <end position="118"/>
    </location>
</feature>
<dbReference type="PROSITE" id="PS50928">
    <property type="entry name" value="ABC_TM1"/>
    <property type="match status" value="1"/>
</dbReference>
<dbReference type="PANTHER" id="PTHR43744:SF12">
    <property type="entry name" value="ABC TRANSPORTER PERMEASE PROTEIN MG189-RELATED"/>
    <property type="match status" value="1"/>
</dbReference>
<dbReference type="GO" id="GO:0055085">
    <property type="term" value="P:transmembrane transport"/>
    <property type="evidence" value="ECO:0007669"/>
    <property type="project" value="InterPro"/>
</dbReference>
<evidence type="ECO:0000313" key="9">
    <source>
        <dbReference type="EMBL" id="HHF57928.1"/>
    </source>
</evidence>
<comment type="caution">
    <text evidence="9">The sequence shown here is derived from an EMBL/GenBank/DDBJ whole genome shotgun (WGS) entry which is preliminary data.</text>
</comment>
<feature type="transmembrane region" description="Helical" evidence="7">
    <location>
        <begin position="5"/>
        <end position="26"/>
    </location>
</feature>
<evidence type="ECO:0000256" key="5">
    <source>
        <dbReference type="ARBA" id="ARBA00022989"/>
    </source>
</evidence>
<proteinExistence type="inferred from homology"/>
<dbReference type="Pfam" id="PF00528">
    <property type="entry name" value="BPD_transp_1"/>
    <property type="match status" value="1"/>
</dbReference>
<dbReference type="InterPro" id="IPR035906">
    <property type="entry name" value="MetI-like_sf"/>
</dbReference>
<evidence type="ECO:0000256" key="1">
    <source>
        <dbReference type="ARBA" id="ARBA00004651"/>
    </source>
</evidence>
<feature type="transmembrane region" description="Helical" evidence="7">
    <location>
        <begin position="130"/>
        <end position="151"/>
    </location>
</feature>
<feature type="domain" description="ABC transmembrane type-1" evidence="8">
    <location>
        <begin position="62"/>
        <end position="251"/>
    </location>
</feature>
<evidence type="ECO:0000256" key="4">
    <source>
        <dbReference type="ARBA" id="ARBA00022692"/>
    </source>
</evidence>
<sequence length="266" mass="30569">MKKFLWYFSVTLLAIIFMFPFVWMLLTALKEPGTALVLSLPKKLTLYNFKKVLFEFGFSRFFLNSLIVALSSATVSTLFASLAAFAFAKKSFFMKEYLFWLFIASMMVPGLLYVIPQFLIVYKLGWINTYWGMIVPHLANVFGLFLITQFMRQVPDSLLESARIDGASEFKIWWRIMVPLAFPIVATVFLLNFQFHWSNFLWQLIVAQSEEMYTVPVGLAMFKSAHEEAYTLEMAASSVSIVPISLLFIFAQRYFIEGITQGAVKG</sequence>
<keyword evidence="6 7" id="KW-0472">Membrane</keyword>
<dbReference type="CDD" id="cd06261">
    <property type="entry name" value="TM_PBP2"/>
    <property type="match status" value="1"/>
</dbReference>
<evidence type="ECO:0000259" key="8">
    <source>
        <dbReference type="PROSITE" id="PS50928"/>
    </source>
</evidence>
<dbReference type="Proteomes" id="UP000886014">
    <property type="component" value="Unassembled WGS sequence"/>
</dbReference>
<evidence type="ECO:0000256" key="7">
    <source>
        <dbReference type="RuleBase" id="RU363032"/>
    </source>
</evidence>
<feature type="transmembrane region" description="Helical" evidence="7">
    <location>
        <begin position="229"/>
        <end position="251"/>
    </location>
</feature>
<dbReference type="GO" id="GO:0005886">
    <property type="term" value="C:plasma membrane"/>
    <property type="evidence" value="ECO:0007669"/>
    <property type="project" value="UniProtKB-SubCell"/>
</dbReference>
<comment type="similarity">
    <text evidence="7">Belongs to the binding-protein-dependent transport system permease family.</text>
</comment>
<feature type="transmembrane region" description="Helical" evidence="7">
    <location>
        <begin position="61"/>
        <end position="85"/>
    </location>
</feature>
<reference evidence="9" key="1">
    <citation type="journal article" date="2020" name="mSystems">
        <title>Genome- and Community-Level Interaction Insights into Carbon Utilization and Element Cycling Functions of Hydrothermarchaeota in Hydrothermal Sediment.</title>
        <authorList>
            <person name="Zhou Z."/>
            <person name="Liu Y."/>
            <person name="Xu W."/>
            <person name="Pan J."/>
            <person name="Luo Z.H."/>
            <person name="Li M."/>
        </authorList>
    </citation>
    <scope>NUCLEOTIDE SEQUENCE [LARGE SCALE GENOMIC DNA]</scope>
    <source>
        <strain evidence="9">HyVt-94</strain>
    </source>
</reference>
<dbReference type="SUPFAM" id="SSF161098">
    <property type="entry name" value="MetI-like"/>
    <property type="match status" value="1"/>
</dbReference>
<gene>
    <name evidence="9" type="ORF">ENL41_00715</name>
</gene>
<organism evidence="9">
    <name type="scientific">candidate division WOR-3 bacterium</name>
    <dbReference type="NCBI Taxonomy" id="2052148"/>
    <lineage>
        <taxon>Bacteria</taxon>
        <taxon>Bacteria division WOR-3</taxon>
    </lineage>
</organism>
<evidence type="ECO:0000256" key="2">
    <source>
        <dbReference type="ARBA" id="ARBA00022448"/>
    </source>
</evidence>
<evidence type="ECO:0000256" key="3">
    <source>
        <dbReference type="ARBA" id="ARBA00022475"/>
    </source>
</evidence>
<keyword evidence="2 7" id="KW-0813">Transport</keyword>
<accession>A0A7C5E4C3</accession>
<dbReference type="PANTHER" id="PTHR43744">
    <property type="entry name" value="ABC TRANSPORTER PERMEASE PROTEIN MG189-RELATED-RELATED"/>
    <property type="match status" value="1"/>
</dbReference>
<dbReference type="InterPro" id="IPR000515">
    <property type="entry name" value="MetI-like"/>
</dbReference>
<dbReference type="Gene3D" id="1.10.3720.10">
    <property type="entry name" value="MetI-like"/>
    <property type="match status" value="1"/>
</dbReference>
<feature type="transmembrane region" description="Helical" evidence="7">
    <location>
        <begin position="172"/>
        <end position="193"/>
    </location>
</feature>
<comment type="subcellular location">
    <subcellularLocation>
        <location evidence="1 7">Cell membrane</location>
        <topology evidence="1 7">Multi-pass membrane protein</topology>
    </subcellularLocation>
</comment>
<name>A0A7C5E4C3_UNCW3</name>
<dbReference type="EMBL" id="DRTV01000060">
    <property type="protein sequence ID" value="HHF57928.1"/>
    <property type="molecule type" value="Genomic_DNA"/>
</dbReference>